<evidence type="ECO:0000313" key="3">
    <source>
        <dbReference type="Proteomes" id="UP001148786"/>
    </source>
</evidence>
<dbReference type="Proteomes" id="UP001148786">
    <property type="component" value="Unassembled WGS sequence"/>
</dbReference>
<dbReference type="OrthoDB" id="6247875at2759"/>
<protein>
    <submittedName>
        <fullName evidence="2">Uncharacterized protein</fullName>
    </submittedName>
</protein>
<feature type="compositionally biased region" description="Polar residues" evidence="1">
    <location>
        <begin position="161"/>
        <end position="178"/>
    </location>
</feature>
<proteinExistence type="predicted"/>
<name>A0A9W8JK81_9AGAR</name>
<accession>A0A9W8JK81</accession>
<organism evidence="2 3">
    <name type="scientific">Agrocybe chaxingu</name>
    <dbReference type="NCBI Taxonomy" id="84603"/>
    <lineage>
        <taxon>Eukaryota</taxon>
        <taxon>Fungi</taxon>
        <taxon>Dikarya</taxon>
        <taxon>Basidiomycota</taxon>
        <taxon>Agaricomycotina</taxon>
        <taxon>Agaricomycetes</taxon>
        <taxon>Agaricomycetidae</taxon>
        <taxon>Agaricales</taxon>
        <taxon>Agaricineae</taxon>
        <taxon>Strophariaceae</taxon>
        <taxon>Agrocybe</taxon>
    </lineage>
</organism>
<feature type="region of interest" description="Disordered" evidence="1">
    <location>
        <begin position="161"/>
        <end position="200"/>
    </location>
</feature>
<dbReference type="EMBL" id="JANKHO010003994">
    <property type="protein sequence ID" value="KAJ3479564.1"/>
    <property type="molecule type" value="Genomic_DNA"/>
</dbReference>
<keyword evidence="3" id="KW-1185">Reference proteome</keyword>
<dbReference type="AlphaFoldDB" id="A0A9W8JK81"/>
<comment type="caution">
    <text evidence="2">The sequence shown here is derived from an EMBL/GenBank/DDBJ whole genome shotgun (WGS) entry which is preliminary data.</text>
</comment>
<evidence type="ECO:0000313" key="2">
    <source>
        <dbReference type="EMBL" id="KAJ3479564.1"/>
    </source>
</evidence>
<sequence length="200" mass="20921">MVTDPATRRLRSTASHGWIGVSTPASAPPDCISFGPLSRDHTPIPTGLHSAPAFTSSGYVSPNFSSTPTPQALPERTMHPASSSLLNWNGERLVPAAPQPTYYLSSAPTHLPPPPHIDPNGSIVVTEYTSGGNPLPSSQLFAAPPGTHYQQNGDVWMSATYPSEESTLSPPQEGNTPNEVLDPQLIHGLTATPGSAVGDA</sequence>
<reference evidence="2" key="1">
    <citation type="submission" date="2022-07" db="EMBL/GenBank/DDBJ databases">
        <title>Genome Sequence of Agrocybe chaxingu.</title>
        <authorList>
            <person name="Buettner E."/>
        </authorList>
    </citation>
    <scope>NUCLEOTIDE SEQUENCE</scope>
    <source>
        <strain evidence="2">MP-N11</strain>
    </source>
</reference>
<evidence type="ECO:0000256" key="1">
    <source>
        <dbReference type="SAM" id="MobiDB-lite"/>
    </source>
</evidence>
<gene>
    <name evidence="2" type="ORF">NLJ89_g12323</name>
</gene>